<comment type="caution">
    <text evidence="8">The sequence shown here is derived from an EMBL/GenBank/DDBJ whole genome shotgun (WGS) entry which is preliminary data.</text>
</comment>
<evidence type="ECO:0000313" key="9">
    <source>
        <dbReference type="Proteomes" id="UP000440224"/>
    </source>
</evidence>
<evidence type="ECO:0000259" key="7">
    <source>
        <dbReference type="Pfam" id="PF13538"/>
    </source>
</evidence>
<protein>
    <recommendedName>
        <fullName evidence="5">DNA 3'-5' helicase II</fullName>
    </recommendedName>
</protein>
<evidence type="ECO:0000256" key="3">
    <source>
        <dbReference type="ARBA" id="ARBA00022806"/>
    </source>
</evidence>
<dbReference type="Proteomes" id="UP000440224">
    <property type="component" value="Unassembled WGS sequence"/>
</dbReference>
<dbReference type="PANTHER" id="PTHR11070:SF2">
    <property type="entry name" value="ATP-DEPENDENT DNA HELICASE SRS2"/>
    <property type="match status" value="1"/>
</dbReference>
<dbReference type="GO" id="GO:0016787">
    <property type="term" value="F:hydrolase activity"/>
    <property type="evidence" value="ECO:0007669"/>
    <property type="project" value="UniProtKB-KW"/>
</dbReference>
<keyword evidence="9" id="KW-1185">Reference proteome</keyword>
<keyword evidence="2" id="KW-0378">Hydrolase</keyword>
<dbReference type="RefSeq" id="WP_153825343.1">
    <property type="nucleotide sequence ID" value="NZ_WJIE01000039.1"/>
</dbReference>
<dbReference type="GO" id="GO:0000725">
    <property type="term" value="P:recombinational repair"/>
    <property type="evidence" value="ECO:0007669"/>
    <property type="project" value="TreeGrafter"/>
</dbReference>
<dbReference type="OrthoDB" id="5441773at2"/>
<dbReference type="EMBL" id="WJIE01000039">
    <property type="protein sequence ID" value="MRG98576.1"/>
    <property type="molecule type" value="Genomic_DNA"/>
</dbReference>
<dbReference type="GO" id="GO:0003677">
    <property type="term" value="F:DNA binding"/>
    <property type="evidence" value="ECO:0007669"/>
    <property type="project" value="InterPro"/>
</dbReference>
<dbReference type="GO" id="GO:0043138">
    <property type="term" value="F:3'-5' DNA helicase activity"/>
    <property type="evidence" value="ECO:0007669"/>
    <property type="project" value="TreeGrafter"/>
</dbReference>
<dbReference type="InterPro" id="IPR027417">
    <property type="entry name" value="P-loop_NTPase"/>
</dbReference>
<sequence>MSTWWVDEKQLDEDQRAVVRLGDTGRFLISGPPGSGKTNLLLLRANYLHGKGMYNFAVLSFTLALKSFLVAGARRYGVFPPDRVDTTMGWMMRQLNANGGSLANLSDDLTTRRSQLAQRLFDQIEARNLTTLHTTILLDEAQDCTQEEIRLFSRCASNLFIVGDDRQLIYENAAGLDEISKLIPAKDRKVLRFHYRNAPQICDLADRFAKVSRGHVAIKPTSNYPGPPGRVRIHRQPLRQQFEQIVESLKLQLDSYPGEYLGVLCTRNDILNQFWEYIGNSELAGQAYKLSEGVGWDDERHVVCCTIHSAKGLEFRVVHLPSFESNKGREQRNLAYTAVTRAKTALDIYHEADFAGWLGEALRDEEDVADEPGWDAIFGGTR</sequence>
<dbReference type="PANTHER" id="PTHR11070">
    <property type="entry name" value="UVRD / RECB / PCRA DNA HELICASE FAMILY MEMBER"/>
    <property type="match status" value="1"/>
</dbReference>
<dbReference type="Pfam" id="PF00580">
    <property type="entry name" value="UvrD-helicase"/>
    <property type="match status" value="1"/>
</dbReference>
<organism evidence="8 9">
    <name type="scientific">Polyangium spumosum</name>
    <dbReference type="NCBI Taxonomy" id="889282"/>
    <lineage>
        <taxon>Bacteria</taxon>
        <taxon>Pseudomonadati</taxon>
        <taxon>Myxococcota</taxon>
        <taxon>Polyangia</taxon>
        <taxon>Polyangiales</taxon>
        <taxon>Polyangiaceae</taxon>
        <taxon>Polyangium</taxon>
    </lineage>
</organism>
<feature type="domain" description="UvrD-like helicase ATP-binding" evidence="6">
    <location>
        <begin position="119"/>
        <end position="171"/>
    </location>
</feature>
<evidence type="ECO:0000313" key="8">
    <source>
        <dbReference type="EMBL" id="MRG98576.1"/>
    </source>
</evidence>
<dbReference type="SUPFAM" id="SSF52540">
    <property type="entry name" value="P-loop containing nucleoside triphosphate hydrolases"/>
    <property type="match status" value="1"/>
</dbReference>
<evidence type="ECO:0000256" key="1">
    <source>
        <dbReference type="ARBA" id="ARBA00022741"/>
    </source>
</evidence>
<dbReference type="InterPro" id="IPR000212">
    <property type="entry name" value="DNA_helicase_UvrD/REP"/>
</dbReference>
<reference evidence="8 9" key="1">
    <citation type="submission" date="2019-10" db="EMBL/GenBank/DDBJ databases">
        <title>A soil myxobacterium in the family Polyangiaceae.</title>
        <authorList>
            <person name="Li Y."/>
            <person name="Wang J."/>
        </authorList>
    </citation>
    <scope>NUCLEOTIDE SEQUENCE [LARGE SCALE GENOMIC DNA]</scope>
    <source>
        <strain evidence="8 9">DSM 14734</strain>
    </source>
</reference>
<evidence type="ECO:0000256" key="2">
    <source>
        <dbReference type="ARBA" id="ARBA00022801"/>
    </source>
</evidence>
<evidence type="ECO:0000256" key="4">
    <source>
        <dbReference type="ARBA" id="ARBA00022840"/>
    </source>
</evidence>
<proteinExistence type="predicted"/>
<dbReference type="InterPro" id="IPR027785">
    <property type="entry name" value="UvrD-like_helicase_C"/>
</dbReference>
<dbReference type="GO" id="GO:0005524">
    <property type="term" value="F:ATP binding"/>
    <property type="evidence" value="ECO:0007669"/>
    <property type="project" value="UniProtKB-KW"/>
</dbReference>
<accession>A0A6N7Q5M2</accession>
<keyword evidence="1" id="KW-0547">Nucleotide-binding</keyword>
<name>A0A6N7Q5M2_9BACT</name>
<dbReference type="InterPro" id="IPR014016">
    <property type="entry name" value="UvrD-like_ATP-bd"/>
</dbReference>
<feature type="domain" description="UvrD-like helicase C-terminal" evidence="7">
    <location>
        <begin position="301"/>
        <end position="346"/>
    </location>
</feature>
<keyword evidence="4" id="KW-0067">ATP-binding</keyword>
<evidence type="ECO:0000259" key="6">
    <source>
        <dbReference type="Pfam" id="PF00580"/>
    </source>
</evidence>
<dbReference type="Pfam" id="PF13538">
    <property type="entry name" value="UvrD_C_2"/>
    <property type="match status" value="1"/>
</dbReference>
<evidence type="ECO:0000256" key="5">
    <source>
        <dbReference type="ARBA" id="ARBA00034923"/>
    </source>
</evidence>
<gene>
    <name evidence="8" type="ORF">GF068_42690</name>
</gene>
<keyword evidence="3" id="KW-0347">Helicase</keyword>
<dbReference type="Gene3D" id="3.40.50.300">
    <property type="entry name" value="P-loop containing nucleotide triphosphate hydrolases"/>
    <property type="match status" value="2"/>
</dbReference>
<dbReference type="AlphaFoldDB" id="A0A6N7Q5M2"/>